<protein>
    <recommendedName>
        <fullName evidence="1">SnoaL-like domain-containing protein</fullName>
    </recommendedName>
</protein>
<dbReference type="SUPFAM" id="SSF54427">
    <property type="entry name" value="NTF2-like"/>
    <property type="match status" value="1"/>
</dbReference>
<name>A0A0D2F076_CLAB1</name>
<accession>A0A0D2F076</accession>
<feature type="domain" description="SnoaL-like" evidence="1">
    <location>
        <begin position="36"/>
        <end position="90"/>
    </location>
</feature>
<dbReference type="OrthoDB" id="3468019at2759"/>
<evidence type="ECO:0000313" key="2">
    <source>
        <dbReference type="EMBL" id="KIW95581.1"/>
    </source>
</evidence>
<evidence type="ECO:0000259" key="1">
    <source>
        <dbReference type="Pfam" id="PF12680"/>
    </source>
</evidence>
<reference evidence="2" key="1">
    <citation type="submission" date="2015-01" db="EMBL/GenBank/DDBJ databases">
        <title>The Genome Sequence of Cladophialophora bantiana CBS 173.52.</title>
        <authorList>
            <consortium name="The Broad Institute Genomics Platform"/>
            <person name="Cuomo C."/>
            <person name="de Hoog S."/>
            <person name="Gorbushina A."/>
            <person name="Stielow B."/>
            <person name="Teixiera M."/>
            <person name="Abouelleil A."/>
            <person name="Chapman S.B."/>
            <person name="Priest M."/>
            <person name="Young S.K."/>
            <person name="Wortman J."/>
            <person name="Nusbaum C."/>
            <person name="Birren B."/>
        </authorList>
    </citation>
    <scope>NUCLEOTIDE SEQUENCE [LARGE SCALE GENOMIC DNA]</scope>
    <source>
        <strain evidence="2">CBS 173.52</strain>
    </source>
</reference>
<dbReference type="Pfam" id="PF12680">
    <property type="entry name" value="SnoaL_2"/>
    <property type="match status" value="1"/>
</dbReference>
<dbReference type="HOGENOM" id="CLU_107714_1_0_1"/>
<dbReference type="InterPro" id="IPR037401">
    <property type="entry name" value="SnoaL-like"/>
</dbReference>
<dbReference type="GeneID" id="27697094"/>
<proteinExistence type="predicted"/>
<organism evidence="2">
    <name type="scientific">Cladophialophora bantiana (strain ATCC 10958 / CBS 173.52 / CDC B-1940 / NIH 8579)</name>
    <name type="common">Xylohypha bantiana</name>
    <dbReference type="NCBI Taxonomy" id="1442370"/>
    <lineage>
        <taxon>Eukaryota</taxon>
        <taxon>Fungi</taxon>
        <taxon>Dikarya</taxon>
        <taxon>Ascomycota</taxon>
        <taxon>Pezizomycotina</taxon>
        <taxon>Eurotiomycetes</taxon>
        <taxon>Chaetothyriomycetidae</taxon>
        <taxon>Chaetothyriales</taxon>
        <taxon>Herpotrichiellaceae</taxon>
        <taxon>Cladophialophora</taxon>
    </lineage>
</organism>
<dbReference type="AlphaFoldDB" id="A0A0D2F076"/>
<dbReference type="EMBL" id="KN846984">
    <property type="protein sequence ID" value="KIW95581.1"/>
    <property type="molecule type" value="Genomic_DNA"/>
</dbReference>
<sequence length="150" mass="16839">MATTNGTISWPDSVVPERTLTFLQKFFKLLDADSEEFAEAYGELFAEDAVYIMSQIPAIKGRKAIAEQRAWGWRTWPGLRHEIRQIYLGDKEGLDIISLGKFTIVPADGMLREGGSAAHFKLVDKDGQLLIHHLEIFSDPAPIIDLMPKP</sequence>
<gene>
    <name evidence="2" type="ORF">Z519_04166</name>
</gene>
<dbReference type="Gene3D" id="3.10.450.50">
    <property type="match status" value="1"/>
</dbReference>
<dbReference type="RefSeq" id="XP_016622250.1">
    <property type="nucleotide sequence ID" value="XM_016761912.1"/>
</dbReference>
<dbReference type="InterPro" id="IPR032710">
    <property type="entry name" value="NTF2-like_dom_sf"/>
</dbReference>
<dbReference type="VEuPathDB" id="FungiDB:Z519_04166"/>